<dbReference type="InterPro" id="IPR011032">
    <property type="entry name" value="GroES-like_sf"/>
</dbReference>
<dbReference type="InterPro" id="IPR036291">
    <property type="entry name" value="NAD(P)-bd_dom_sf"/>
</dbReference>
<dbReference type="PANTHER" id="PTHR43677">
    <property type="entry name" value="SHORT-CHAIN DEHYDROGENASE/REDUCTASE"/>
    <property type="match status" value="1"/>
</dbReference>
<dbReference type="SUPFAM" id="SSF50129">
    <property type="entry name" value="GroES-like"/>
    <property type="match status" value="1"/>
</dbReference>
<dbReference type="Pfam" id="PF00107">
    <property type="entry name" value="ADH_zinc_N"/>
    <property type="match status" value="1"/>
</dbReference>
<gene>
    <name evidence="2" type="ORF">HCR76_01155</name>
</gene>
<dbReference type="InterPro" id="IPR013154">
    <property type="entry name" value="ADH-like_N"/>
</dbReference>
<dbReference type="Proteomes" id="UP000662814">
    <property type="component" value="Chromosome"/>
</dbReference>
<keyword evidence="3" id="KW-1185">Reference proteome</keyword>
<dbReference type="CDD" id="cd08288">
    <property type="entry name" value="MDR_yhdh"/>
    <property type="match status" value="1"/>
</dbReference>
<dbReference type="Pfam" id="PF08240">
    <property type="entry name" value="ADH_N"/>
    <property type="match status" value="1"/>
</dbReference>
<name>A0ABX6YK75_9MICO</name>
<feature type="domain" description="Enoyl reductase (ER)" evidence="1">
    <location>
        <begin position="22"/>
        <end position="257"/>
    </location>
</feature>
<dbReference type="InterPro" id="IPR014188">
    <property type="entry name" value="Acrylyl-CoA_reductase_AcuI"/>
</dbReference>
<dbReference type="SMART" id="SM00829">
    <property type="entry name" value="PKS_ER"/>
    <property type="match status" value="1"/>
</dbReference>
<dbReference type="Gene3D" id="3.40.50.720">
    <property type="entry name" value="NAD(P)-binding Rossmann-like Domain"/>
    <property type="match status" value="1"/>
</dbReference>
<evidence type="ECO:0000259" key="1">
    <source>
        <dbReference type="SMART" id="SM00829"/>
    </source>
</evidence>
<dbReference type="InterPro" id="IPR020843">
    <property type="entry name" value="ER"/>
</dbReference>
<dbReference type="EMBL" id="CP061169">
    <property type="protein sequence ID" value="QPZ38747.1"/>
    <property type="molecule type" value="Genomic_DNA"/>
</dbReference>
<evidence type="ECO:0000313" key="2">
    <source>
        <dbReference type="EMBL" id="QPZ38747.1"/>
    </source>
</evidence>
<sequence length="334" mass="34448">MTFRGWMVEKTTDNEGAKQQVARLTDLEADVLTAGDTEIETTASSVNYKDALALTGSPGIIKAWPLIAGIDVVGTVRSSDSGRWVPGDHVLLNGAGLGESVNGGLAERALVDGSQLVRVPQKFTPTQAAAIGTAGFTAMLAVLAIERHGVKPEDGPVLVTGSAGGVGSITIATLAHLGYEVVASTGRAETEGDYLSKLGATDVVDRAEFSESGKPLQSQRWAAVADAVGSTTLANVLAQTRYGGIVTACGMAQGADLPASVVPFILRGVTLAGINSVEAPHALREEAWSRLAQTLDPALLDDMTEIYALADAQSIAEQVLAGTVRGRSVIDVTA</sequence>
<dbReference type="NCBIfam" id="TIGR02823">
    <property type="entry name" value="oxido_YhdH"/>
    <property type="match status" value="1"/>
</dbReference>
<protein>
    <submittedName>
        <fullName evidence="2">Oxidoreductase</fullName>
    </submittedName>
</protein>
<dbReference type="SUPFAM" id="SSF51735">
    <property type="entry name" value="NAD(P)-binding Rossmann-fold domains"/>
    <property type="match status" value="1"/>
</dbReference>
<dbReference type="Gene3D" id="3.90.180.10">
    <property type="entry name" value="Medium-chain alcohol dehydrogenases, catalytic domain"/>
    <property type="match status" value="1"/>
</dbReference>
<accession>A0ABX6YK75</accession>
<proteinExistence type="predicted"/>
<dbReference type="InterPro" id="IPR013149">
    <property type="entry name" value="ADH-like_C"/>
</dbReference>
<evidence type="ECO:0000313" key="3">
    <source>
        <dbReference type="Proteomes" id="UP000662814"/>
    </source>
</evidence>
<organism evidence="2 3">
    <name type="scientific">Paramicrobacterium chengjingii</name>
    <dbReference type="NCBI Taxonomy" id="2769067"/>
    <lineage>
        <taxon>Bacteria</taxon>
        <taxon>Bacillati</taxon>
        <taxon>Actinomycetota</taxon>
        <taxon>Actinomycetes</taxon>
        <taxon>Micrococcales</taxon>
        <taxon>Microbacteriaceae</taxon>
        <taxon>Paramicrobacterium</taxon>
    </lineage>
</organism>
<reference evidence="2 3" key="1">
    <citation type="submission" date="2020-12" db="EMBL/GenBank/DDBJ databases">
        <title>Microbacterium sp. HY060.</title>
        <authorList>
            <person name="Zhou J."/>
        </authorList>
    </citation>
    <scope>NUCLEOTIDE SEQUENCE [LARGE SCALE GENOMIC DNA]</scope>
    <source>
        <strain evidence="2 3">HY60</strain>
    </source>
</reference>
<dbReference type="RefSeq" id="WP_166985650.1">
    <property type="nucleotide sequence ID" value="NZ_CP061169.1"/>
</dbReference>
<dbReference type="InterPro" id="IPR051397">
    <property type="entry name" value="Zn-ADH-like_protein"/>
</dbReference>
<dbReference type="PANTHER" id="PTHR43677:SF1">
    <property type="entry name" value="ACRYLYL-COA REDUCTASE ACUI-RELATED"/>
    <property type="match status" value="1"/>
</dbReference>